<accession>A0AAU8HYX5</accession>
<organism evidence="1">
    <name type="scientific">Rhizobium phage IG49</name>
    <dbReference type="NCBI Taxonomy" id="3129228"/>
    <lineage>
        <taxon>Viruses</taxon>
        <taxon>Duplodnaviria</taxon>
        <taxon>Heunggongvirae</taxon>
        <taxon>Uroviricota</taxon>
        <taxon>Caudoviricetes</taxon>
    </lineage>
</organism>
<protein>
    <submittedName>
        <fullName evidence="1">Uncharacterized protein</fullName>
    </submittedName>
</protein>
<reference evidence="1" key="1">
    <citation type="submission" date="2024-03" db="EMBL/GenBank/DDBJ databases">
        <authorList>
            <person name="Chantapakul B."/>
            <person name="Wang S."/>
        </authorList>
    </citation>
    <scope>NUCLEOTIDE SEQUENCE</scope>
</reference>
<gene>
    <name evidence="1" type="ORF">VGRTQORK_CDS0003</name>
</gene>
<proteinExistence type="predicted"/>
<evidence type="ECO:0000313" key="1">
    <source>
        <dbReference type="EMBL" id="XCI77616.1"/>
    </source>
</evidence>
<dbReference type="EMBL" id="PP429227">
    <property type="protein sequence ID" value="XCI77616.1"/>
    <property type="molecule type" value="Genomic_DNA"/>
</dbReference>
<sequence length="39" mass="4401">MISNRMSRFDAASAAVRRSRRSVADLLPVIVFKIPPFKP</sequence>
<name>A0AAU8HYX5_9CAUD</name>